<name>A0A8B6DPQ6_MYTGA</name>
<dbReference type="OrthoDB" id="8052050at2759"/>
<protein>
    <submittedName>
        <fullName evidence="2">Uncharacterized protein</fullName>
    </submittedName>
</protein>
<evidence type="ECO:0000256" key="1">
    <source>
        <dbReference type="SAM" id="Phobius"/>
    </source>
</evidence>
<organism evidence="2 3">
    <name type="scientific">Mytilus galloprovincialis</name>
    <name type="common">Mediterranean mussel</name>
    <dbReference type="NCBI Taxonomy" id="29158"/>
    <lineage>
        <taxon>Eukaryota</taxon>
        <taxon>Metazoa</taxon>
        <taxon>Spiralia</taxon>
        <taxon>Lophotrochozoa</taxon>
        <taxon>Mollusca</taxon>
        <taxon>Bivalvia</taxon>
        <taxon>Autobranchia</taxon>
        <taxon>Pteriomorphia</taxon>
        <taxon>Mytilida</taxon>
        <taxon>Mytiloidea</taxon>
        <taxon>Mytilidae</taxon>
        <taxon>Mytilinae</taxon>
        <taxon>Mytilus</taxon>
    </lineage>
</organism>
<feature type="transmembrane region" description="Helical" evidence="1">
    <location>
        <begin position="284"/>
        <end position="307"/>
    </location>
</feature>
<dbReference type="EMBL" id="UYJE01003718">
    <property type="protein sequence ID" value="VDI21822.1"/>
    <property type="molecule type" value="Genomic_DNA"/>
</dbReference>
<comment type="caution">
    <text evidence="2">The sequence shown here is derived from an EMBL/GenBank/DDBJ whole genome shotgun (WGS) entry which is preliminary data.</text>
</comment>
<gene>
    <name evidence="2" type="ORF">MGAL_10B066096</name>
</gene>
<dbReference type="Proteomes" id="UP000596742">
    <property type="component" value="Unassembled WGS sequence"/>
</dbReference>
<evidence type="ECO:0000313" key="2">
    <source>
        <dbReference type="EMBL" id="VDI21822.1"/>
    </source>
</evidence>
<keyword evidence="1" id="KW-1133">Transmembrane helix</keyword>
<accession>A0A8B6DPQ6</accession>
<sequence>MFSCHAPLSVELYLNVDRKINDQCTCVKSVYNRVKWNEGFKDGLVNDMLTNVQKFDDLMLNLTEHENDIDKCVGDLNNLLTEICEQYTKTEVEFTDYCEHCIDSNANKSRKSFVKIDKPWISEDCKNLYRQYKLALNIFNANHSNDNRIRLNLAKQKYKCTETKLKRHYKNQQGNMLKNLRRKNPKKFYQKFKRPKTENGHKITLEQFQKHFKNLMSNNTETDKATNTETLPNVHEELDIPFTDTELEKCLRKLKYDKSTGFDNIMNEYLIAGKLYLFQYCANFLIIFLIPEISLKYGLTVLSYLFLKKET</sequence>
<reference evidence="2" key="1">
    <citation type="submission" date="2018-11" db="EMBL/GenBank/DDBJ databases">
        <authorList>
            <person name="Alioto T."/>
            <person name="Alioto T."/>
        </authorList>
    </citation>
    <scope>NUCLEOTIDE SEQUENCE</scope>
</reference>
<evidence type="ECO:0000313" key="3">
    <source>
        <dbReference type="Proteomes" id="UP000596742"/>
    </source>
</evidence>
<keyword evidence="1" id="KW-0812">Transmembrane</keyword>
<proteinExistence type="predicted"/>
<keyword evidence="3" id="KW-1185">Reference proteome</keyword>
<keyword evidence="1" id="KW-0472">Membrane</keyword>
<dbReference type="AlphaFoldDB" id="A0A8B6DPQ6"/>